<dbReference type="EMBL" id="CP051170">
    <property type="protein sequence ID" value="QOK99326.1"/>
    <property type="molecule type" value="Genomic_DNA"/>
</dbReference>
<keyword evidence="2" id="KW-0614">Plasmid</keyword>
<dbReference type="AlphaFoldDB" id="A0AA92Q931"/>
<gene>
    <name evidence="2" type="ORF">HF909_23645</name>
</gene>
<protein>
    <submittedName>
        <fullName evidence="2">Uncharacterized protein</fullName>
    </submittedName>
</protein>
<dbReference type="Proteomes" id="UP000593970">
    <property type="component" value="Plasmid pUW774mp"/>
</dbReference>
<reference evidence="3" key="1">
    <citation type="submission" date="2020-04" db="EMBL/GenBank/DDBJ databases">
        <title>Ralstonia solanacearum UW576, UW763, UW773, and UW774.</title>
        <authorList>
            <person name="Steidl O."/>
            <person name="Truchon A."/>
            <person name="Allen C."/>
        </authorList>
    </citation>
    <scope>NUCLEOTIDE SEQUENCE [LARGE SCALE GENOMIC DNA]</scope>
    <source>
        <strain evidence="3">UW774</strain>
        <plasmid evidence="3">pUW774mp</plasmid>
    </source>
</reference>
<organism evidence="2 3">
    <name type="scientific">Ralstonia solanacearum</name>
    <name type="common">Pseudomonas solanacearum</name>
    <dbReference type="NCBI Taxonomy" id="305"/>
    <lineage>
        <taxon>Bacteria</taxon>
        <taxon>Pseudomonadati</taxon>
        <taxon>Pseudomonadota</taxon>
        <taxon>Betaproteobacteria</taxon>
        <taxon>Burkholderiales</taxon>
        <taxon>Burkholderiaceae</taxon>
        <taxon>Ralstonia</taxon>
        <taxon>Ralstonia solanacearum species complex</taxon>
    </lineage>
</organism>
<sequence length="97" mass="11243">MSLSTANQARKENRNRSKVSGRHLFLNMELDSVKMPGVESRHLMERVEDEPFWFGCRDIADVFAGRQSLENFQAASKVVYLNEIVKVSFKLTMGFEW</sequence>
<proteinExistence type="predicted"/>
<geneLocation type="plasmid" evidence="2 3">
    <name>pUW774mp</name>
</geneLocation>
<evidence type="ECO:0000256" key="1">
    <source>
        <dbReference type="SAM" id="MobiDB-lite"/>
    </source>
</evidence>
<evidence type="ECO:0000313" key="2">
    <source>
        <dbReference type="EMBL" id="QOK99326.1"/>
    </source>
</evidence>
<evidence type="ECO:0000313" key="3">
    <source>
        <dbReference type="Proteomes" id="UP000593970"/>
    </source>
</evidence>
<accession>A0AA92Q931</accession>
<name>A0AA92Q931_RALSL</name>
<feature type="region of interest" description="Disordered" evidence="1">
    <location>
        <begin position="1"/>
        <end position="20"/>
    </location>
</feature>